<name>A0A139AN44_GONPJ</name>
<organism evidence="2 3">
    <name type="scientific">Gonapodya prolifera (strain JEL478)</name>
    <name type="common">Monoblepharis prolifera</name>
    <dbReference type="NCBI Taxonomy" id="1344416"/>
    <lineage>
        <taxon>Eukaryota</taxon>
        <taxon>Fungi</taxon>
        <taxon>Fungi incertae sedis</taxon>
        <taxon>Chytridiomycota</taxon>
        <taxon>Chytridiomycota incertae sedis</taxon>
        <taxon>Monoblepharidomycetes</taxon>
        <taxon>Monoblepharidales</taxon>
        <taxon>Gonapodyaceae</taxon>
        <taxon>Gonapodya</taxon>
    </lineage>
</organism>
<evidence type="ECO:0000256" key="1">
    <source>
        <dbReference type="SAM" id="MobiDB-lite"/>
    </source>
</evidence>
<dbReference type="PANTHER" id="PTHR31600:SF2">
    <property type="entry name" value="GAMETE ENRICHED GENE 10 PROTEIN-RELATED"/>
    <property type="match status" value="1"/>
</dbReference>
<accession>A0A139AN44</accession>
<feature type="compositionally biased region" description="Polar residues" evidence="1">
    <location>
        <begin position="633"/>
        <end position="649"/>
    </location>
</feature>
<proteinExistence type="predicted"/>
<gene>
    <name evidence="2" type="ORF">M427DRAFT_29873</name>
</gene>
<dbReference type="PANTHER" id="PTHR31600">
    <property type="entry name" value="TINY MACROCYSTS PROTEIN B-RELATED"/>
    <property type="match status" value="1"/>
</dbReference>
<dbReference type="Proteomes" id="UP000070544">
    <property type="component" value="Unassembled WGS sequence"/>
</dbReference>
<feature type="compositionally biased region" description="Basic and acidic residues" evidence="1">
    <location>
        <begin position="617"/>
        <end position="626"/>
    </location>
</feature>
<evidence type="ECO:0000313" key="2">
    <source>
        <dbReference type="EMBL" id="KXS18128.1"/>
    </source>
</evidence>
<feature type="region of interest" description="Disordered" evidence="1">
    <location>
        <begin position="617"/>
        <end position="662"/>
    </location>
</feature>
<reference evidence="2 3" key="1">
    <citation type="journal article" date="2015" name="Genome Biol. Evol.">
        <title>Phylogenomic analyses indicate that early fungi evolved digesting cell walls of algal ancestors of land plants.</title>
        <authorList>
            <person name="Chang Y."/>
            <person name="Wang S."/>
            <person name="Sekimoto S."/>
            <person name="Aerts A.L."/>
            <person name="Choi C."/>
            <person name="Clum A."/>
            <person name="LaButti K.M."/>
            <person name="Lindquist E.A."/>
            <person name="Yee Ngan C."/>
            <person name="Ohm R.A."/>
            <person name="Salamov A.A."/>
            <person name="Grigoriev I.V."/>
            <person name="Spatafora J.W."/>
            <person name="Berbee M.L."/>
        </authorList>
    </citation>
    <scope>NUCLEOTIDE SEQUENCE [LARGE SCALE GENOMIC DNA]</scope>
    <source>
        <strain evidence="2 3">JEL478</strain>
    </source>
</reference>
<dbReference type="STRING" id="1344416.A0A139AN44"/>
<dbReference type="OrthoDB" id="2174503at2759"/>
<evidence type="ECO:0000313" key="3">
    <source>
        <dbReference type="Proteomes" id="UP000070544"/>
    </source>
</evidence>
<feature type="compositionally biased region" description="Low complexity" evidence="1">
    <location>
        <begin position="650"/>
        <end position="659"/>
    </location>
</feature>
<keyword evidence="3" id="KW-1185">Reference proteome</keyword>
<dbReference type="InterPro" id="IPR052994">
    <property type="entry name" value="Tiny_macrocysts_regulators"/>
</dbReference>
<dbReference type="EMBL" id="KQ965743">
    <property type="protein sequence ID" value="KXS18128.1"/>
    <property type="molecule type" value="Genomic_DNA"/>
</dbReference>
<sequence>MAKPETSRRPSMALNKRSSVLSNGNAAQAMPMKHDVESAAGSRIYFNRSEEAIAGVFYVMRGDTTVPTTRKSILLTVASFLVDFLQVLAIVDSACPKSTLPDTVLLSFFGNENIWKLLSRGNFIAFVVVQFVLCALVISVVSVTVYVAWSFKDRVVRWLWPVELLRLFVGVFVGAFLILVLDTLLMPFQCAYIKENFSHEYECVSPLALALMASSLLALVFYVPLALLAAYLFFDYNPKARRSESKAHGRAEVWNTVGRVIISVFKAAQTSSPDRVLLSVVLIVSLVSIINGIVHAPFYRHYLNKLRSGTSSISVALCVLALAGGSLEDPLSFSTFVGCAFGVGWALADARCRLFESAFRRNHAAFASNHTSLPVSAEDIRVSELSVAVAARERREFAVAQLIFETDFYLVFRHAVVSWDDMAAAEKVSTVAYLRSVYQGLDRRNGPSAGWFLFYCAMTEFHLANETERSREFLVRAKACRPPWDVIVAIYSLCRDMRTAKEAAQNDGRPLSITEQMSHKKFFDAATGSHNAIYATAHKLGKVMDLKRTSQSEVSSLTVRLVESVMAAEEAYALLCSEFPDNTLAMRLWARLYEEVFHDKAEALRLEVMANEVERVGSPREFEPKRGVPPGMLSTQASSNASKTSDHPQSSASLGSSGSNVNKTHKGSKQVIEVHLTATTKALWWMYLCLALIASVNIASLVLVSKRISETGDIISLVRNTGNVLKNTVQCNVGWLLMLEDRSSYQDPDMFKRHQAEFDLSLDQLRDSVNLIRDTNQPGIVEFFNSKSVVMPPIPTNSTGIIYYQSQTQFSSLMSTFIQAMRIVNNYSYDFHYDSKVNGGDVVSALLNTTTKFISSLDDLVFGTFVAPARDFDPRKDLLFNPSCLSSEDPCHAGVNDYPRSDLAEEEGSEGHLNVFIAAQFVLCILVLSVVAITVYVAWSFKDRVVRWLWPVELLRLFVGVFVGAFLILVTDTLLMPFQCAYIQDNFSHEYDCASPLALTLMASSALALLFYVPLALLSAYLFFDYNPKAKRSESKAHGRAEVWNTVGRRDFGVDQLIFETDFYLVFRNVIITWDGMAVAEKISTLAYLRSVYQNLDKRSGPAAGWFLFYCAVIEFHLANETERSREFLARAKACHPPWDVIVAIYSLSRDMRTAKEAAQNDGRPLSITEQMSHKKFFDAATSNHNVVYATAHKLSKIVDLKRTSQNEISSLIIRLVSSVLAAEEAMVVVHNATEDLANFSNNLVDTQNVEFLNLKTLFNGMFVVDDDNYAMDQLVNGGDVISALSNVTQTFMSSLEDLVFGTPDHPARDFGPRKDLLFNPSCLLHEDPCHTGIDKYPRSDMAEQGLYLLAREYATANNHMIALYYVSDHIKLRDTTWQFIVNAAQKDLRVGLSNLTDTYIREKDDAMNGVIVVMFQIATNIYKRVLLQDSNT</sequence>
<protein>
    <submittedName>
        <fullName evidence="2">Uncharacterized protein</fullName>
    </submittedName>
</protein>